<dbReference type="CDD" id="cd09487">
    <property type="entry name" value="SAM_superfamily"/>
    <property type="match status" value="1"/>
</dbReference>
<evidence type="ECO:0000256" key="1">
    <source>
        <dbReference type="SAM" id="MobiDB-lite"/>
    </source>
</evidence>
<evidence type="ECO:0000259" key="2">
    <source>
        <dbReference type="Pfam" id="PF00536"/>
    </source>
</evidence>
<dbReference type="SUPFAM" id="SSF47769">
    <property type="entry name" value="SAM/Pointed domain"/>
    <property type="match status" value="1"/>
</dbReference>
<reference evidence="3 4" key="1">
    <citation type="submission" date="2014-11" db="EMBL/GenBank/DDBJ databases">
        <authorList>
            <person name="Zhu J."/>
            <person name="Qi W."/>
            <person name="Song R."/>
        </authorList>
    </citation>
    <scope>NUCLEOTIDE SEQUENCE [LARGE SCALE GENOMIC DNA]</scope>
</reference>
<dbReference type="AlphaFoldDB" id="A0A0G4H5Z9"/>
<dbReference type="EMBL" id="CDMY01001019">
    <property type="protein sequence ID" value="CEM39012.1"/>
    <property type="molecule type" value="Genomic_DNA"/>
</dbReference>
<accession>A0A0G4H5Z9</accession>
<dbReference type="InterPro" id="IPR001660">
    <property type="entry name" value="SAM"/>
</dbReference>
<feature type="domain" description="SAM" evidence="2">
    <location>
        <begin position="31"/>
        <end position="77"/>
    </location>
</feature>
<dbReference type="VEuPathDB" id="CryptoDB:Vbra_10651"/>
<name>A0A0G4H5Z9_VITBC</name>
<evidence type="ECO:0000313" key="4">
    <source>
        <dbReference type="Proteomes" id="UP000041254"/>
    </source>
</evidence>
<dbReference type="PhylomeDB" id="A0A0G4H5Z9"/>
<keyword evidence="4" id="KW-1185">Reference proteome</keyword>
<protein>
    <recommendedName>
        <fullName evidence="2">SAM domain-containing protein</fullName>
    </recommendedName>
</protein>
<dbReference type="InterPro" id="IPR013761">
    <property type="entry name" value="SAM/pointed_sf"/>
</dbReference>
<organism evidence="3 4">
    <name type="scientific">Vitrella brassicaformis (strain CCMP3155)</name>
    <dbReference type="NCBI Taxonomy" id="1169540"/>
    <lineage>
        <taxon>Eukaryota</taxon>
        <taxon>Sar</taxon>
        <taxon>Alveolata</taxon>
        <taxon>Colpodellida</taxon>
        <taxon>Vitrellaceae</taxon>
        <taxon>Vitrella</taxon>
    </lineage>
</organism>
<feature type="compositionally biased region" description="Acidic residues" evidence="1">
    <location>
        <begin position="105"/>
        <end position="124"/>
    </location>
</feature>
<proteinExistence type="predicted"/>
<dbReference type="InParanoid" id="A0A0G4H5Z9"/>
<dbReference type="Proteomes" id="UP000041254">
    <property type="component" value="Unassembled WGS sequence"/>
</dbReference>
<evidence type="ECO:0000313" key="3">
    <source>
        <dbReference type="EMBL" id="CEM39012.1"/>
    </source>
</evidence>
<feature type="region of interest" description="Disordered" evidence="1">
    <location>
        <begin position="83"/>
        <end position="124"/>
    </location>
</feature>
<dbReference type="Gene3D" id="1.10.150.50">
    <property type="entry name" value="Transcription Factor, Ets-1"/>
    <property type="match status" value="1"/>
</dbReference>
<sequence>MEPHVSTTGGIYPKNVRVWSDAHWKLFAERHLDMPDYGPTLAKNLKGAQIHLLRQQDLSKMGIEQFDHQKVIMHEIRLVVSGEHPAQQHPLGGGQVPYEHHHDDDQQEVWQEEDDEQPDAIEEG</sequence>
<gene>
    <name evidence="3" type="ORF">Vbra_10651</name>
</gene>
<dbReference type="Pfam" id="PF00536">
    <property type="entry name" value="SAM_1"/>
    <property type="match status" value="1"/>
</dbReference>